<dbReference type="EMBL" id="BAAASX010000008">
    <property type="protein sequence ID" value="GAA2344980.1"/>
    <property type="molecule type" value="Genomic_DNA"/>
</dbReference>
<reference evidence="2" key="1">
    <citation type="journal article" date="2019" name="Int. J. Syst. Evol. Microbiol.">
        <title>The Global Catalogue of Microorganisms (GCM) 10K type strain sequencing project: providing services to taxonomists for standard genome sequencing and annotation.</title>
        <authorList>
            <consortium name="The Broad Institute Genomics Platform"/>
            <consortium name="The Broad Institute Genome Sequencing Center for Infectious Disease"/>
            <person name="Wu L."/>
            <person name="Ma J."/>
        </authorList>
    </citation>
    <scope>NUCLEOTIDE SEQUENCE [LARGE SCALE GENOMIC DNA]</scope>
    <source>
        <strain evidence="2">JCM 6238</strain>
    </source>
</reference>
<dbReference type="Proteomes" id="UP001501584">
    <property type="component" value="Unassembled WGS sequence"/>
</dbReference>
<evidence type="ECO:0000313" key="1">
    <source>
        <dbReference type="EMBL" id="GAA2344980.1"/>
    </source>
</evidence>
<keyword evidence="2" id="KW-1185">Reference proteome</keyword>
<sequence length="63" mass="6122">MRVGAGGVVGDGGAGADGLVVGVGVDEQDPACAHAVKVSEGDRRLGSLAALLTHGSVHLRLCS</sequence>
<accession>A0ABP5T486</accession>
<gene>
    <name evidence="1" type="ORF">GCM10010403_43100</name>
</gene>
<protein>
    <submittedName>
        <fullName evidence="1">Uncharacterized protein</fullName>
    </submittedName>
</protein>
<comment type="caution">
    <text evidence="1">The sequence shown here is derived from an EMBL/GenBank/DDBJ whole genome shotgun (WGS) entry which is preliminary data.</text>
</comment>
<proteinExistence type="predicted"/>
<organism evidence="1 2">
    <name type="scientific">Glycomyces rutgersensis</name>
    <dbReference type="NCBI Taxonomy" id="58115"/>
    <lineage>
        <taxon>Bacteria</taxon>
        <taxon>Bacillati</taxon>
        <taxon>Actinomycetota</taxon>
        <taxon>Actinomycetes</taxon>
        <taxon>Glycomycetales</taxon>
        <taxon>Glycomycetaceae</taxon>
        <taxon>Glycomyces</taxon>
    </lineage>
</organism>
<evidence type="ECO:0000313" key="2">
    <source>
        <dbReference type="Proteomes" id="UP001501584"/>
    </source>
</evidence>
<name>A0ABP5T486_9ACTN</name>